<dbReference type="WBParaSite" id="MCU_012788-RA">
    <property type="protein sequence ID" value="MCU_012788-RA"/>
    <property type="gene ID" value="MCU_012788"/>
</dbReference>
<feature type="compositionally biased region" description="Pro residues" evidence="1">
    <location>
        <begin position="19"/>
        <end position="35"/>
    </location>
</feature>
<sequence>WKVGSERELDQSYSLAPARLPPPPPPTLLPPLPLSPQPPHTHFLCGCQMRSNRMSSFPTINSHEITPVFF</sequence>
<accession>A0A5K3FYL8</accession>
<feature type="compositionally biased region" description="Basic and acidic residues" evidence="1">
    <location>
        <begin position="1"/>
        <end position="10"/>
    </location>
</feature>
<protein>
    <submittedName>
        <fullName evidence="2">Ovule protein</fullName>
    </submittedName>
</protein>
<name>A0A5K3FYL8_MESCO</name>
<organism evidence="2">
    <name type="scientific">Mesocestoides corti</name>
    <name type="common">Flatworm</name>
    <dbReference type="NCBI Taxonomy" id="53468"/>
    <lineage>
        <taxon>Eukaryota</taxon>
        <taxon>Metazoa</taxon>
        <taxon>Spiralia</taxon>
        <taxon>Lophotrochozoa</taxon>
        <taxon>Platyhelminthes</taxon>
        <taxon>Cestoda</taxon>
        <taxon>Eucestoda</taxon>
        <taxon>Cyclophyllidea</taxon>
        <taxon>Mesocestoididae</taxon>
        <taxon>Mesocestoides</taxon>
    </lineage>
</organism>
<feature type="region of interest" description="Disordered" evidence="1">
    <location>
        <begin position="1"/>
        <end position="35"/>
    </location>
</feature>
<evidence type="ECO:0000313" key="2">
    <source>
        <dbReference type="WBParaSite" id="MCU_012788-RA"/>
    </source>
</evidence>
<proteinExistence type="predicted"/>
<dbReference type="AlphaFoldDB" id="A0A5K3FYL8"/>
<evidence type="ECO:0000256" key="1">
    <source>
        <dbReference type="SAM" id="MobiDB-lite"/>
    </source>
</evidence>
<reference evidence="2" key="1">
    <citation type="submission" date="2019-11" db="UniProtKB">
        <authorList>
            <consortium name="WormBaseParasite"/>
        </authorList>
    </citation>
    <scope>IDENTIFICATION</scope>
</reference>